<accession>A0AAE3E3Y0</accession>
<evidence type="ECO:0000313" key="3">
    <source>
        <dbReference type="EMBL" id="MCC2221386.1"/>
    </source>
</evidence>
<dbReference type="EMBL" id="JAJEQN010000014">
    <property type="protein sequence ID" value="MCC2221386.1"/>
    <property type="molecule type" value="Genomic_DNA"/>
</dbReference>
<feature type="chain" id="PRO_5042069432" evidence="2">
    <location>
        <begin position="29"/>
        <end position="383"/>
    </location>
</feature>
<evidence type="ECO:0000256" key="1">
    <source>
        <dbReference type="SAM" id="Phobius"/>
    </source>
</evidence>
<dbReference type="AlphaFoldDB" id="A0AAE3E3Y0"/>
<protein>
    <submittedName>
        <fullName evidence="3">Uncharacterized protein</fullName>
    </submittedName>
</protein>
<organism evidence="3 4">
    <name type="scientific">Anthropogastromicrobium aceti</name>
    <dbReference type="NCBI Taxonomy" id="2981768"/>
    <lineage>
        <taxon>Bacteria</taxon>
        <taxon>Bacillati</taxon>
        <taxon>Bacillota</taxon>
        <taxon>Clostridia</taxon>
        <taxon>Lachnospirales</taxon>
        <taxon>Lachnospiraceae</taxon>
        <taxon>Anthropogastromicrobium</taxon>
    </lineage>
</organism>
<feature type="signal peptide" evidence="2">
    <location>
        <begin position="1"/>
        <end position="28"/>
    </location>
</feature>
<dbReference type="Proteomes" id="UP001198200">
    <property type="component" value="Unassembled WGS sequence"/>
</dbReference>
<keyword evidence="4" id="KW-1185">Reference proteome</keyword>
<proteinExistence type="predicted"/>
<feature type="transmembrane region" description="Helical" evidence="1">
    <location>
        <begin position="355"/>
        <end position="380"/>
    </location>
</feature>
<evidence type="ECO:0000313" key="4">
    <source>
        <dbReference type="Proteomes" id="UP001198200"/>
    </source>
</evidence>
<keyword evidence="1" id="KW-1133">Transmembrane helix</keyword>
<keyword evidence="1" id="KW-0472">Membrane</keyword>
<keyword evidence="2" id="KW-0732">Signal</keyword>
<dbReference type="RefSeq" id="WP_308731581.1">
    <property type="nucleotide sequence ID" value="NZ_JAJEQN010000014.1"/>
</dbReference>
<sequence length="383" mass="44075">MVLKQRKTVLIVSALLTAQMVMQEAVQAFEEVSQPEVQITETAQEGELVSQSDGDDIWTETYTYVSDTNTPHAFAETIEKQGDWYAMKDVEYQVTELTTQLIQKSEAMWAYASYEPEQEIEEAGIRYTLTSLSKDEWMQTDRLKNVTKYLSCQEGQEVSETLDVETADEVTGEALYGTIGRIELKEDGADWKEGALEEWDIYSWNGESWVYQRNDECFYATEESPWFEGYEAVFMQEHHLDGAFNQITSIEWYGDGWQDEEGNWKRSVRITGNKMVPRYQAIYSGDVAQPDLPMVCYKAQYTSDPQGYLITADVTYEKMQEEAVQKEENADESILKSISEELIKTLQQNKTNEKFWYLLLAALMAVSVGLQVAVIFVLAFRER</sequence>
<evidence type="ECO:0000256" key="2">
    <source>
        <dbReference type="SAM" id="SignalP"/>
    </source>
</evidence>
<keyword evidence="1" id="KW-0812">Transmembrane</keyword>
<reference evidence="3 4" key="1">
    <citation type="submission" date="2021-10" db="EMBL/GenBank/DDBJ databases">
        <title>Anaerobic single-cell dispensing facilitates the cultivation of human gut bacteria.</title>
        <authorList>
            <person name="Afrizal A."/>
        </authorList>
    </citation>
    <scope>NUCLEOTIDE SEQUENCE [LARGE SCALE GENOMIC DNA]</scope>
    <source>
        <strain evidence="3 4">CLA-AA-H224</strain>
    </source>
</reference>
<gene>
    <name evidence="3" type="ORF">LKD48_06990</name>
</gene>
<comment type="caution">
    <text evidence="3">The sequence shown here is derived from an EMBL/GenBank/DDBJ whole genome shotgun (WGS) entry which is preliminary data.</text>
</comment>
<name>A0AAE3E3Y0_9FIRM</name>